<dbReference type="InterPro" id="IPR032534">
    <property type="entry name" value="EcxA_zinc-bd"/>
</dbReference>
<dbReference type="InterPro" id="IPR033413">
    <property type="entry name" value="DUF5117"/>
</dbReference>
<dbReference type="GO" id="GO:0008237">
    <property type="term" value="F:metallopeptidase activity"/>
    <property type="evidence" value="ECO:0007669"/>
    <property type="project" value="UniProtKB-KW"/>
</dbReference>
<dbReference type="Gene3D" id="3.40.390.10">
    <property type="entry name" value="Collagenase (Catalytic Domain)"/>
    <property type="match status" value="1"/>
</dbReference>
<keyword evidence="1" id="KW-0732">Signal</keyword>
<evidence type="ECO:0000313" key="5">
    <source>
        <dbReference type="Proteomes" id="UP000621799"/>
    </source>
</evidence>
<organism evidence="4 5">
    <name type="scientific">Zarconia navalis LEGE 11467</name>
    <dbReference type="NCBI Taxonomy" id="1828826"/>
    <lineage>
        <taxon>Bacteria</taxon>
        <taxon>Bacillati</taxon>
        <taxon>Cyanobacteriota</taxon>
        <taxon>Cyanophyceae</taxon>
        <taxon>Oscillatoriophycideae</taxon>
        <taxon>Oscillatoriales</taxon>
        <taxon>Oscillatoriales incertae sedis</taxon>
        <taxon>Zarconia</taxon>
        <taxon>Zarconia navalis</taxon>
    </lineage>
</organism>
<feature type="domain" description="DUF5117" evidence="3">
    <location>
        <begin position="139"/>
        <end position="324"/>
    </location>
</feature>
<dbReference type="AlphaFoldDB" id="A0A928Z8Y5"/>
<evidence type="ECO:0000256" key="1">
    <source>
        <dbReference type="SAM" id="SignalP"/>
    </source>
</evidence>
<dbReference type="EMBL" id="JADEXN010000283">
    <property type="protein sequence ID" value="MBE9042025.1"/>
    <property type="molecule type" value="Genomic_DNA"/>
</dbReference>
<dbReference type="RefSeq" id="WP_264322207.1">
    <property type="nucleotide sequence ID" value="NZ_JADEXN010000283.1"/>
</dbReference>
<dbReference type="Proteomes" id="UP000621799">
    <property type="component" value="Unassembled WGS sequence"/>
</dbReference>
<dbReference type="PANTHER" id="PTHR38478:SF1">
    <property type="entry name" value="ZINC DEPENDENT METALLOPROTEASE DOMAIN LIPOPROTEIN"/>
    <property type="match status" value="1"/>
</dbReference>
<dbReference type="InterPro" id="IPR034032">
    <property type="entry name" value="Zn_MMP-like_bac"/>
</dbReference>
<keyword evidence="4" id="KW-0378">Hydrolase</keyword>
<dbReference type="PANTHER" id="PTHR38478">
    <property type="entry name" value="PEPTIDASE M1A AND M12B"/>
    <property type="match status" value="1"/>
</dbReference>
<keyword evidence="4" id="KW-0645">Protease</keyword>
<evidence type="ECO:0000313" key="4">
    <source>
        <dbReference type="EMBL" id="MBE9042025.1"/>
    </source>
</evidence>
<dbReference type="Pfam" id="PF17148">
    <property type="entry name" value="DUF5117"/>
    <property type="match status" value="1"/>
</dbReference>
<comment type="caution">
    <text evidence="4">The sequence shown here is derived from an EMBL/GenBank/DDBJ whole genome shotgun (WGS) entry which is preliminary data.</text>
</comment>
<name>A0A928Z8Y5_9CYAN</name>
<proteinExistence type="predicted"/>
<feature type="domain" description="EcxA zinc-binding" evidence="2">
    <location>
        <begin position="524"/>
        <end position="847"/>
    </location>
</feature>
<feature type="signal peptide" evidence="1">
    <location>
        <begin position="1"/>
        <end position="25"/>
    </location>
</feature>
<keyword evidence="4" id="KW-0482">Metalloprotease</keyword>
<reference evidence="4" key="1">
    <citation type="submission" date="2020-10" db="EMBL/GenBank/DDBJ databases">
        <authorList>
            <person name="Castelo-Branco R."/>
            <person name="Eusebio N."/>
            <person name="Adriana R."/>
            <person name="Vieira A."/>
            <person name="Brugerolle De Fraissinette N."/>
            <person name="Rezende De Castro R."/>
            <person name="Schneider M.P."/>
            <person name="Vasconcelos V."/>
            <person name="Leao P.N."/>
        </authorList>
    </citation>
    <scope>NUCLEOTIDE SEQUENCE</scope>
    <source>
        <strain evidence="4">LEGE 11467</strain>
    </source>
</reference>
<sequence length="936" mass="105334">MKKLAYGISSLIPLGLLFLTFNAVAAGKTKAKVETEPATKEKLEVIKQQEELPEGELPADVPNGENLDPAALGVDGVVFDDIVLGSRKLEGLFSLYKNDVTGELYLELSPEQFNQNLLLVMTLSRGIGEAGLLSGLPLGDVLFQFRRQGDRVQFVVPNIYLRNQASDPEARSLDRSFSESVLYSLPIVATHPERKTLLVDLGELLMNRDISGLASELPYFLGGSYWPDSDKSYLQRVQAFPLNVEIESVYGFSGNGGYLTTLPDNRAFDLQVHYSISQLPAKGSYQPRAADERVGYFITAYRNVADDTNSDPFVRYIQRWNLEKQDPNAELSPPKEPIVFWIENTVPPKYRNAIREGILVWNKAFEQAGFLNAIEVRQMPDDATWQPEDIRYNTIRWSTNLYSYFAGIGPSRVDPLTGQILDADILLDANVVRLAQQEFSSLIGSGGSAQSELAAEACSIASALCDRVEGDRPQLDPSVLSDRLPFTNRHRQSCSCGECTRQLAIGSMALSLLHGAQPDGAEIEEYINQYLQFLTAHEVGHTLGLRHNFHGSTLLSPEELNDTQITRTRGSISSVMDYVFANLAPPGMPQGDYFPTLVGPYDRWAVEYGYKPSPRRLQEQEEDFLEAIAERSSDPELAYGTDEDAWSQVDPAVTRFDLSNDPLRYAQYQMENARQMWLRLESESLQPGEDFSKMREKFNLVLSYYFNQAAIVTNYVGGQSFNRARAGDPAGRLPFEPIPVEKQRQSLATLEQYVFAPNAFEFSPDLLNQLAPSRWSHWGSEIPVFRLDYPIHDIILFVQGAILESLLSGERLNRLRDLELKTDPGEALTLPELFETLHRSIWMEVLQAQNAPTPITSVRRSLQRKHLNLLISMVLGQLDVPEDARTLAWYQLRQLDGDIYEALQEQEDDLDTYTTAHLQETRDRLLKALDAEFQSN</sequence>
<dbReference type="SUPFAM" id="SSF55486">
    <property type="entry name" value="Metalloproteases ('zincins'), catalytic domain"/>
    <property type="match status" value="1"/>
</dbReference>
<dbReference type="CDD" id="cd04276">
    <property type="entry name" value="ZnMc_MMP_like_2"/>
    <property type="match status" value="1"/>
</dbReference>
<dbReference type="Pfam" id="PF16313">
    <property type="entry name" value="DUF4953"/>
    <property type="match status" value="1"/>
</dbReference>
<gene>
    <name evidence="4" type="ORF">IQ235_14680</name>
</gene>
<accession>A0A928Z8Y5</accession>
<feature type="chain" id="PRO_5037941741" evidence="1">
    <location>
        <begin position="26"/>
        <end position="936"/>
    </location>
</feature>
<dbReference type="InterPro" id="IPR024079">
    <property type="entry name" value="MetalloPept_cat_dom_sf"/>
</dbReference>
<keyword evidence="5" id="KW-1185">Reference proteome</keyword>
<protein>
    <submittedName>
        <fullName evidence="4">Zinc-dependent metalloprotease</fullName>
    </submittedName>
</protein>
<evidence type="ECO:0000259" key="2">
    <source>
        <dbReference type="Pfam" id="PF16313"/>
    </source>
</evidence>
<evidence type="ECO:0000259" key="3">
    <source>
        <dbReference type="Pfam" id="PF17148"/>
    </source>
</evidence>